<dbReference type="InterPro" id="IPR029787">
    <property type="entry name" value="Nucleotide_cyclase"/>
</dbReference>
<dbReference type="SUPFAM" id="SSF55073">
    <property type="entry name" value="Nucleotide cyclase"/>
    <property type="match status" value="1"/>
</dbReference>
<dbReference type="InterPro" id="IPR050697">
    <property type="entry name" value="Adenylyl/Guanylyl_Cyclase_3/4"/>
</dbReference>
<dbReference type="GO" id="GO:0035556">
    <property type="term" value="P:intracellular signal transduction"/>
    <property type="evidence" value="ECO:0007669"/>
    <property type="project" value="InterPro"/>
</dbReference>
<dbReference type="SUPFAM" id="SSF53822">
    <property type="entry name" value="Periplasmic binding protein-like I"/>
    <property type="match status" value="2"/>
</dbReference>
<keyword evidence="5" id="KW-1185">Reference proteome</keyword>
<dbReference type="Pfam" id="PF13458">
    <property type="entry name" value="Peripla_BP_6"/>
    <property type="match status" value="1"/>
</dbReference>
<dbReference type="Pfam" id="PF00211">
    <property type="entry name" value="Guanylate_cyc"/>
    <property type="match status" value="1"/>
</dbReference>
<keyword evidence="2" id="KW-1133">Transmembrane helix</keyword>
<dbReference type="PANTHER" id="PTHR43081:SF1">
    <property type="entry name" value="ADENYLATE CYCLASE, TERMINAL-DIFFERENTIATION SPECIFIC"/>
    <property type="match status" value="1"/>
</dbReference>
<name>A0AA88KCK9_NAELO</name>
<keyword evidence="2" id="KW-0812">Transmembrane</keyword>
<evidence type="ECO:0000313" key="5">
    <source>
        <dbReference type="Proteomes" id="UP000816034"/>
    </source>
</evidence>
<keyword evidence="2" id="KW-0472">Membrane</keyword>
<dbReference type="CDD" id="cd19978">
    <property type="entry name" value="PBP1_ABC_ligand_binding-like"/>
    <property type="match status" value="1"/>
</dbReference>
<dbReference type="GeneID" id="68104059"/>
<dbReference type="InterPro" id="IPR028081">
    <property type="entry name" value="Leu-bd"/>
</dbReference>
<evidence type="ECO:0000259" key="3">
    <source>
        <dbReference type="PROSITE" id="PS50125"/>
    </source>
</evidence>
<dbReference type="PANTHER" id="PTHR43081">
    <property type="entry name" value="ADENYLATE CYCLASE, TERMINAL-DIFFERENTIATION SPECIFIC-RELATED"/>
    <property type="match status" value="1"/>
</dbReference>
<gene>
    <name evidence="4" type="ORF">C9374_011605</name>
</gene>
<dbReference type="GO" id="GO:0009190">
    <property type="term" value="P:cyclic nucleotide biosynthetic process"/>
    <property type="evidence" value="ECO:0007669"/>
    <property type="project" value="InterPro"/>
</dbReference>
<organism evidence="4 5">
    <name type="scientific">Naegleria lovaniensis</name>
    <name type="common">Amoeba</name>
    <dbReference type="NCBI Taxonomy" id="51637"/>
    <lineage>
        <taxon>Eukaryota</taxon>
        <taxon>Discoba</taxon>
        <taxon>Heterolobosea</taxon>
        <taxon>Tetramitia</taxon>
        <taxon>Eutetramitia</taxon>
        <taxon>Vahlkampfiidae</taxon>
        <taxon>Naegleria</taxon>
    </lineage>
</organism>
<feature type="transmembrane region" description="Helical" evidence="2">
    <location>
        <begin position="1366"/>
        <end position="1389"/>
    </location>
</feature>
<dbReference type="Proteomes" id="UP000816034">
    <property type="component" value="Unassembled WGS sequence"/>
</dbReference>
<evidence type="ECO:0000256" key="1">
    <source>
        <dbReference type="ARBA" id="ARBA00022729"/>
    </source>
</evidence>
<dbReference type="SMART" id="SM00044">
    <property type="entry name" value="CYCc"/>
    <property type="match status" value="1"/>
</dbReference>
<keyword evidence="1" id="KW-0732">Signal</keyword>
<dbReference type="PROSITE" id="PS50125">
    <property type="entry name" value="GUANYLATE_CYCLASE_2"/>
    <property type="match status" value="1"/>
</dbReference>
<dbReference type="Gene3D" id="3.30.70.1230">
    <property type="entry name" value="Nucleotide cyclase"/>
    <property type="match status" value="1"/>
</dbReference>
<dbReference type="InterPro" id="IPR001054">
    <property type="entry name" value="A/G_cyclase"/>
</dbReference>
<proteinExistence type="predicted"/>
<feature type="domain" description="Guanylate cyclase" evidence="3">
    <location>
        <begin position="1408"/>
        <end position="1546"/>
    </location>
</feature>
<accession>A0AA88KCK9</accession>
<sequence>MKRGIEAAFEEINSLGGVWGSKKLRLFTLDDAYEPANTKINTDYFLFNMTPPANSLNRALFSNVSIIDTKIRDTVFFGLIGYVGTPTVQAVFPNVTSTGIPLIGSFTGVGWLRTPFYPNVINLRSSYDDETAAMVDWLINVKLIRRISIMYQNDAFGLSGLNGIKRSLIDRLKLPLCSSGTFPRNTLNVESAFYTIGPCNPEAIVMIGTYAPLAKYIKMVKDVAFSNDSTFGYQKANDIIFLTVSFVGSAALTEDLIKFPLPSLQFGSTYYTDNVIITQVVPSPMETSYPIVRAYQRAVTKYSTLQSLSSFTFIELEGYMVGKFVYNVFKHMVGNLTRSNFIASSYFDFSSDYADESKSGGLFIFDGIQMGRYKWCSSLNIYQYYLNGMWSNRTNSCSNSADCNQGLKIVYMSSINMKTGNISFDIYRNFSWYQEGSCISNVNSVLVKPIVIGQSIQKDSIQDELVRIGILIAFQQRNNQTAKNQIVLKTLYHTNAETLMNNTRELTTLNEAVSLVAYSASSLRIESSLNGTNDQTVSMETTEFSNIAMIGVSSINSLALRSRFFKPLIHTFTSILEQLGTVLDYNLKMGRSRFSILYSQSDSTSFEIYQTFETLIVKFGLIIDSACNLDQYYSANISMDSVLNALAGEDSNPQVVIIALRNSTKTIESFISSLQKTYNSKPIFRKGLYIYLMNSLFDNHIETELSLGSIMKGENRFSIHYVSHIPSFHSNQKLFMNEFRTAIQNYNGLNANDRYISLYQKVLEGYFIGRMVTKLVDMNLQSKSSFTALDFLNSIYSKDVLSMSDVTFGKFKEGTCNLGYRENFIYSFNDTSSQFEQLFVKLYDAESCGLLEYQPKARSISSISISEIQQPIIIARLVPFEGDEDLPQNAMLLLSDAENSANSLTTLTNITAMNTQTLVDDEYGKGLEYYFNLFNNKPTTKQPIRFHTEYYSKRQGKNSMEKKVKNMIEKQGVFAFIGTLFSTFSNRFSTLENQARNISQLLSRYNVPMFTLSQDMELRWPYSKYYIHLRPSILDETASLIHYFKNVLSESVLIVYPNRPEWTSQAIPKIVQYGEANELTSVNVLAFDELSTIPISSNAMIIFGNETEIYKIMQLRLSKTATVPTTINVGILSGSFTPTLQQLLYSLNTTAVPYNTIQLHVPTLTSGPKIQDECASSSLESQAMKTFLDAYQLSNPNHQTVEGYLTGYFIETLLGRIYQQKLTSKATTNDLMSTLFSSSIFNLMGLSEVGPFGLECSVVSGTSSSSENFLANSDVSIMSSNTPSSLHSTTILTNASDCNSKTSTVQYGDSCDCNQGPRKILLTRFVLTSLSAIATRRMFNDVQNFEFAFSTCGVKIVYPLFTKGQIAGISIGIGISLICCLSIGVLCSYKCCFRKENAKHAPKSGNITVSFTDIQNSTVLWEQNEKGMRDALKLHNLAIRRALEAYRGYEVKTHGDSFYVAFSDVVDALDWSIAVQHALLEVEWPSSITQMWDCRTEWDEITKQKVWNGLRVRIGLHFGPSEKIYDKTMGRPDYFGTAVNMASRIESSAYGGQVVISEDMFLELWRKLGTFIVKDVKFHTHNFQSYVEEISRLLYTATSDSISDTCSSVSGLNPPKPKFSRQLSTGSNSSNTMTITTATVGGVLRKRYVARPKYVFYDLGEFRLKGLQQKVRLFDVRSDRTMKRSFPILMRNLEKDPSSSDLVQTLQTEEASTPNMDPVPIQNFNNRVVPVVAESSHIGETTINA</sequence>
<reference evidence="4 5" key="1">
    <citation type="journal article" date="2018" name="BMC Genomics">
        <title>The genome of Naegleria lovaniensis, the basis for a comparative approach to unravel pathogenicity factors of the human pathogenic amoeba N. fowleri.</title>
        <authorList>
            <person name="Liechti N."/>
            <person name="Schurch N."/>
            <person name="Bruggmann R."/>
            <person name="Wittwer M."/>
        </authorList>
    </citation>
    <scope>NUCLEOTIDE SEQUENCE [LARGE SCALE GENOMIC DNA]</scope>
    <source>
        <strain evidence="4 5">ATCC 30569</strain>
    </source>
</reference>
<evidence type="ECO:0000313" key="4">
    <source>
        <dbReference type="EMBL" id="KAG2373940.1"/>
    </source>
</evidence>
<evidence type="ECO:0000256" key="2">
    <source>
        <dbReference type="SAM" id="Phobius"/>
    </source>
</evidence>
<comment type="caution">
    <text evidence="4">The sequence shown here is derived from an EMBL/GenBank/DDBJ whole genome shotgun (WGS) entry which is preliminary data.</text>
</comment>
<dbReference type="RefSeq" id="XP_044543114.1">
    <property type="nucleotide sequence ID" value="XM_044687279.1"/>
</dbReference>
<dbReference type="InterPro" id="IPR028082">
    <property type="entry name" value="Peripla_BP_I"/>
</dbReference>
<dbReference type="CDD" id="cd07302">
    <property type="entry name" value="CHD"/>
    <property type="match status" value="1"/>
</dbReference>
<dbReference type="EMBL" id="PYSW02000049">
    <property type="protein sequence ID" value="KAG2373940.1"/>
    <property type="molecule type" value="Genomic_DNA"/>
</dbReference>
<protein>
    <recommendedName>
        <fullName evidence="3">Guanylate cyclase domain-containing protein</fullName>
    </recommendedName>
</protein>
<dbReference type="Gene3D" id="3.40.50.2300">
    <property type="match status" value="3"/>
</dbReference>